<accession>A0A0F4YRF6</accession>
<dbReference type="Proteomes" id="UP000053958">
    <property type="component" value="Unassembled WGS sequence"/>
</dbReference>
<sequence>MLVRGFGASEYLFRRLKNAYPTIDVMQPPNAWSAVVRGAVIRGLDGNQVESRRARRHYGVSCYKRYEAEHHNKNEARWDPIEEDWFVDDRMRWYVRKGESISENDPIKMSFYRVWKCKDANKITFTETLYFCNKDRAPDVYAPDILPLCTLSVDLSDVPKKLFLKYRNSKGLEYYKINYDLTMTPTSASIFFELEYDGISDGTVRAKY</sequence>
<dbReference type="GeneID" id="25317652"/>
<dbReference type="EMBL" id="LASV01000242">
    <property type="protein sequence ID" value="KKA20665.1"/>
    <property type="molecule type" value="Genomic_DNA"/>
</dbReference>
<proteinExistence type="predicted"/>
<comment type="caution">
    <text evidence="1">The sequence shown here is derived from an EMBL/GenBank/DDBJ whole genome shotgun (WGS) entry which is preliminary data.</text>
</comment>
<evidence type="ECO:0000313" key="1">
    <source>
        <dbReference type="EMBL" id="KKA20665.1"/>
    </source>
</evidence>
<organism evidence="1 2">
    <name type="scientific">Rasamsonia emersonii (strain ATCC 16479 / CBS 393.64 / IMI 116815)</name>
    <dbReference type="NCBI Taxonomy" id="1408163"/>
    <lineage>
        <taxon>Eukaryota</taxon>
        <taxon>Fungi</taxon>
        <taxon>Dikarya</taxon>
        <taxon>Ascomycota</taxon>
        <taxon>Pezizomycotina</taxon>
        <taxon>Eurotiomycetes</taxon>
        <taxon>Eurotiomycetidae</taxon>
        <taxon>Eurotiales</taxon>
        <taxon>Trichocomaceae</taxon>
        <taxon>Rasamsonia</taxon>
    </lineage>
</organism>
<name>A0A0F4YRF6_RASE3</name>
<dbReference type="PANTHER" id="PTHR14187:SF82">
    <property type="entry name" value="FAMILY CHAPERONE, PUTATIVE (AFU_ORTHOLOGUE AFUA_7G08575)-RELATED"/>
    <property type="match status" value="1"/>
</dbReference>
<protein>
    <submittedName>
        <fullName evidence="1">Uncharacterized protein</fullName>
    </submittedName>
</protein>
<dbReference type="PANTHER" id="PTHR14187">
    <property type="entry name" value="ALPHA KINASE/ELONGATION FACTOR 2 KINASE"/>
    <property type="match status" value="1"/>
</dbReference>
<dbReference type="AlphaFoldDB" id="A0A0F4YRF6"/>
<reference evidence="1 2" key="1">
    <citation type="submission" date="2015-04" db="EMBL/GenBank/DDBJ databases">
        <authorList>
            <person name="Heijne W.H."/>
            <person name="Fedorova N.D."/>
            <person name="Nierman W.C."/>
            <person name="Vollebregt A.W."/>
            <person name="Zhao Z."/>
            <person name="Wu L."/>
            <person name="Kumar M."/>
            <person name="Stam H."/>
            <person name="van den Berg M.A."/>
            <person name="Pel H.J."/>
        </authorList>
    </citation>
    <scope>NUCLEOTIDE SEQUENCE [LARGE SCALE GENOMIC DNA]</scope>
    <source>
        <strain evidence="1 2">CBS 393.64</strain>
    </source>
</reference>
<dbReference type="STRING" id="1408163.A0A0F4YRF6"/>
<evidence type="ECO:0000313" key="2">
    <source>
        <dbReference type="Proteomes" id="UP000053958"/>
    </source>
</evidence>
<dbReference type="RefSeq" id="XP_013327277.1">
    <property type="nucleotide sequence ID" value="XM_013471823.1"/>
</dbReference>
<gene>
    <name evidence="1" type="ORF">T310_5307</name>
</gene>
<dbReference type="OrthoDB" id="4213913at2759"/>
<keyword evidence="2" id="KW-1185">Reference proteome</keyword>